<dbReference type="InterPro" id="IPR010036">
    <property type="entry name" value="MDP_1_eu_arc"/>
</dbReference>
<feature type="region of interest" description="Disordered" evidence="1">
    <location>
        <begin position="185"/>
        <end position="207"/>
    </location>
</feature>
<dbReference type="Pfam" id="PF12689">
    <property type="entry name" value="Acid_PPase"/>
    <property type="match status" value="1"/>
</dbReference>
<protein>
    <recommendedName>
        <fullName evidence="4">Magnesium-dependent phosphatase-1</fullName>
    </recommendedName>
</protein>
<dbReference type="PANTHER" id="PTHR17901:SF14">
    <property type="entry name" value="MAGNESIUM-DEPENDENT PHOSPHATASE 1"/>
    <property type="match status" value="1"/>
</dbReference>
<name>A0A165DGG0_9BASI</name>
<dbReference type="SFLD" id="SFLDS00003">
    <property type="entry name" value="Haloacid_Dehalogenase"/>
    <property type="match status" value="1"/>
</dbReference>
<dbReference type="OrthoDB" id="2865258at2759"/>
<gene>
    <name evidence="2" type="ORF">CALCODRAFT_501938</name>
</gene>
<dbReference type="FunCoup" id="A0A165DGG0">
    <property type="interactions" value="39"/>
</dbReference>
<dbReference type="GO" id="GO:0003993">
    <property type="term" value="F:acid phosphatase activity"/>
    <property type="evidence" value="ECO:0007669"/>
    <property type="project" value="TreeGrafter"/>
</dbReference>
<dbReference type="SUPFAM" id="SSF56784">
    <property type="entry name" value="HAD-like"/>
    <property type="match status" value="1"/>
</dbReference>
<dbReference type="InParanoid" id="A0A165DGG0"/>
<dbReference type="EMBL" id="KV424057">
    <property type="protein sequence ID" value="KZT52745.1"/>
    <property type="molecule type" value="Genomic_DNA"/>
</dbReference>
<evidence type="ECO:0000313" key="3">
    <source>
        <dbReference type="Proteomes" id="UP000076842"/>
    </source>
</evidence>
<dbReference type="SFLD" id="SFLDG01131">
    <property type="entry name" value="C1.5.2:_MDP_Like"/>
    <property type="match status" value="1"/>
</dbReference>
<dbReference type="SFLD" id="SFLDG01129">
    <property type="entry name" value="C1.5:_HAD__Beta-PGM__Phosphata"/>
    <property type="match status" value="1"/>
</dbReference>
<sequence>MALTFATLPPLKHIPKLVVFDLDFTLWPLWIDVHSKGGPYTYSKPNNAAIDRKGYHVQPFADVPKVFAYIRDTLGCQIAIASRTSAPDRARAVLSLLELEDGTKMIDHVVHPQMYPGSKMTHLRRLATLTGIPNHEMLFFDDETRNKEVEQLGVTFILVDDEEGVTEEALCKGLLTFERWRKELNLKPDDPDTHGKRPQRHSKGKSR</sequence>
<organism evidence="2 3">
    <name type="scientific">Calocera cornea HHB12733</name>
    <dbReference type="NCBI Taxonomy" id="1353952"/>
    <lineage>
        <taxon>Eukaryota</taxon>
        <taxon>Fungi</taxon>
        <taxon>Dikarya</taxon>
        <taxon>Basidiomycota</taxon>
        <taxon>Agaricomycotina</taxon>
        <taxon>Dacrymycetes</taxon>
        <taxon>Dacrymycetales</taxon>
        <taxon>Dacrymycetaceae</taxon>
        <taxon>Calocera</taxon>
    </lineage>
</organism>
<accession>A0A165DGG0</accession>
<dbReference type="Proteomes" id="UP000076842">
    <property type="component" value="Unassembled WGS sequence"/>
</dbReference>
<dbReference type="InterPro" id="IPR036412">
    <property type="entry name" value="HAD-like_sf"/>
</dbReference>
<feature type="compositionally biased region" description="Basic and acidic residues" evidence="1">
    <location>
        <begin position="185"/>
        <end position="195"/>
    </location>
</feature>
<keyword evidence="3" id="KW-1185">Reference proteome</keyword>
<dbReference type="NCBIfam" id="TIGR01685">
    <property type="entry name" value="MDP-1"/>
    <property type="match status" value="1"/>
</dbReference>
<dbReference type="Gene3D" id="3.40.50.1000">
    <property type="entry name" value="HAD superfamily/HAD-like"/>
    <property type="match status" value="1"/>
</dbReference>
<dbReference type="NCBIfam" id="TIGR01681">
    <property type="entry name" value="HAD-SF-IIIC"/>
    <property type="match status" value="1"/>
</dbReference>
<evidence type="ECO:0000256" key="1">
    <source>
        <dbReference type="SAM" id="MobiDB-lite"/>
    </source>
</evidence>
<evidence type="ECO:0008006" key="4">
    <source>
        <dbReference type="Google" id="ProtNLM"/>
    </source>
</evidence>
<dbReference type="STRING" id="1353952.A0A165DGG0"/>
<dbReference type="InterPro" id="IPR010033">
    <property type="entry name" value="HAD_SF_ppase_IIIC"/>
</dbReference>
<proteinExistence type="predicted"/>
<dbReference type="AlphaFoldDB" id="A0A165DGG0"/>
<reference evidence="2 3" key="1">
    <citation type="journal article" date="2016" name="Mol. Biol. Evol.">
        <title>Comparative Genomics of Early-Diverging Mushroom-Forming Fungi Provides Insights into the Origins of Lignocellulose Decay Capabilities.</title>
        <authorList>
            <person name="Nagy L.G."/>
            <person name="Riley R."/>
            <person name="Tritt A."/>
            <person name="Adam C."/>
            <person name="Daum C."/>
            <person name="Floudas D."/>
            <person name="Sun H."/>
            <person name="Yadav J.S."/>
            <person name="Pangilinan J."/>
            <person name="Larsson K.H."/>
            <person name="Matsuura K."/>
            <person name="Barry K."/>
            <person name="Labutti K."/>
            <person name="Kuo R."/>
            <person name="Ohm R.A."/>
            <person name="Bhattacharya S.S."/>
            <person name="Shirouzu T."/>
            <person name="Yoshinaga Y."/>
            <person name="Martin F.M."/>
            <person name="Grigoriev I.V."/>
            <person name="Hibbett D.S."/>
        </authorList>
    </citation>
    <scope>NUCLEOTIDE SEQUENCE [LARGE SCALE GENOMIC DNA]</scope>
    <source>
        <strain evidence="2 3">HHB12733</strain>
    </source>
</reference>
<dbReference type="InterPro" id="IPR023214">
    <property type="entry name" value="HAD_sf"/>
</dbReference>
<dbReference type="PANTHER" id="PTHR17901">
    <property type="entry name" value="MAGNESIUM-DEPENDENT PHOSPHATASE 1 MDP1"/>
    <property type="match status" value="1"/>
</dbReference>
<feature type="compositionally biased region" description="Basic residues" evidence="1">
    <location>
        <begin position="196"/>
        <end position="207"/>
    </location>
</feature>
<evidence type="ECO:0000313" key="2">
    <source>
        <dbReference type="EMBL" id="KZT52745.1"/>
    </source>
</evidence>